<accession>A0AAV4P2R5</accession>
<gene>
    <name evidence="1" type="ORF">CEXT_623381</name>
</gene>
<name>A0AAV4P2R5_CAEEX</name>
<comment type="caution">
    <text evidence="1">The sequence shown here is derived from an EMBL/GenBank/DDBJ whole genome shotgun (WGS) entry which is preliminary data.</text>
</comment>
<keyword evidence="2" id="KW-1185">Reference proteome</keyword>
<reference evidence="1 2" key="1">
    <citation type="submission" date="2021-06" db="EMBL/GenBank/DDBJ databases">
        <title>Caerostris extrusa draft genome.</title>
        <authorList>
            <person name="Kono N."/>
            <person name="Arakawa K."/>
        </authorList>
    </citation>
    <scope>NUCLEOTIDE SEQUENCE [LARGE SCALE GENOMIC DNA]</scope>
</reference>
<dbReference type="AlphaFoldDB" id="A0AAV4P2R5"/>
<protein>
    <submittedName>
        <fullName evidence="1">Uncharacterized protein</fullName>
    </submittedName>
</protein>
<dbReference type="Proteomes" id="UP001054945">
    <property type="component" value="Unassembled WGS sequence"/>
</dbReference>
<evidence type="ECO:0000313" key="1">
    <source>
        <dbReference type="EMBL" id="GIX89517.1"/>
    </source>
</evidence>
<evidence type="ECO:0000313" key="2">
    <source>
        <dbReference type="Proteomes" id="UP001054945"/>
    </source>
</evidence>
<proteinExistence type="predicted"/>
<organism evidence="1 2">
    <name type="scientific">Caerostris extrusa</name>
    <name type="common">Bark spider</name>
    <name type="synonym">Caerostris bankana</name>
    <dbReference type="NCBI Taxonomy" id="172846"/>
    <lineage>
        <taxon>Eukaryota</taxon>
        <taxon>Metazoa</taxon>
        <taxon>Ecdysozoa</taxon>
        <taxon>Arthropoda</taxon>
        <taxon>Chelicerata</taxon>
        <taxon>Arachnida</taxon>
        <taxon>Araneae</taxon>
        <taxon>Araneomorphae</taxon>
        <taxon>Entelegynae</taxon>
        <taxon>Araneoidea</taxon>
        <taxon>Araneidae</taxon>
        <taxon>Caerostris</taxon>
    </lineage>
</organism>
<sequence length="78" mass="8753">MVFCEQICYSSVAKEKEIATKEVDVDIGAESQNHTFEACLLFIAEESEASNLPLKSTISSLYFVETTDRLGEEDLTRK</sequence>
<dbReference type="EMBL" id="BPLR01021433">
    <property type="protein sequence ID" value="GIX89517.1"/>
    <property type="molecule type" value="Genomic_DNA"/>
</dbReference>